<feature type="region of interest" description="Disordered" evidence="1">
    <location>
        <begin position="1"/>
        <end position="26"/>
    </location>
</feature>
<dbReference type="InterPro" id="IPR036047">
    <property type="entry name" value="F-box-like_dom_sf"/>
</dbReference>
<dbReference type="Proteomes" id="UP001295423">
    <property type="component" value="Unassembled WGS sequence"/>
</dbReference>
<evidence type="ECO:0000313" key="2">
    <source>
        <dbReference type="EMBL" id="CAJ1959311.1"/>
    </source>
</evidence>
<dbReference type="SUPFAM" id="SSF81383">
    <property type="entry name" value="F-box domain"/>
    <property type="match status" value="1"/>
</dbReference>
<feature type="compositionally biased region" description="Basic residues" evidence="1">
    <location>
        <begin position="1"/>
        <end position="12"/>
    </location>
</feature>
<proteinExistence type="predicted"/>
<gene>
    <name evidence="2" type="ORF">CYCCA115_LOCUS17731</name>
</gene>
<evidence type="ECO:0000313" key="3">
    <source>
        <dbReference type="Proteomes" id="UP001295423"/>
    </source>
</evidence>
<dbReference type="EMBL" id="CAKOGP040001992">
    <property type="protein sequence ID" value="CAJ1959311.1"/>
    <property type="molecule type" value="Genomic_DNA"/>
</dbReference>
<feature type="compositionally biased region" description="Acidic residues" evidence="1">
    <location>
        <begin position="17"/>
        <end position="26"/>
    </location>
</feature>
<evidence type="ECO:0000256" key="1">
    <source>
        <dbReference type="SAM" id="MobiDB-lite"/>
    </source>
</evidence>
<keyword evidence="3" id="KW-1185">Reference proteome</keyword>
<reference evidence="2" key="1">
    <citation type="submission" date="2023-08" db="EMBL/GenBank/DDBJ databases">
        <authorList>
            <person name="Audoor S."/>
            <person name="Bilcke G."/>
        </authorList>
    </citation>
    <scope>NUCLEOTIDE SEQUENCE</scope>
</reference>
<evidence type="ECO:0008006" key="4">
    <source>
        <dbReference type="Google" id="ProtNLM"/>
    </source>
</evidence>
<sequence>MVVQTRRKRKHVSYYESDSDDDTAAMEEPDHAMEVIQAKWRGKAGSKKAKHPTKAPFEMVPDELLPQILSYLDNVRQLYHLSNMNKSLRYAISSELVIRAAVFSGNPYTGTLDGLMCELSNRKIRVPSTLRMLRLLNAKACERGKQCFCYNLEKEESGPLPHVTRSFGLAICHPCIQALSSCWGTDCPYPLQSTKLCTHGWSRVLCYPQVEQATGDAVGPIILFRDIKQIQYSYSDNTKREAVLASTIQSATAQAIGPDDEKRLQQFCDSHKEAKSQYQDYLEAKKRMKREMEEAIFAKRAARKLELARPVFQKLQSHFSGFQFESIVLNRDWVVSTGACEFDYWPSNFAFRPLVTAPSTATQRKITAAAATAKDIYTQLEQYGFLGDSFPRRLHQWLNTQENIPLHKQALVRYFAEHKTSELMIRSGRRLYEDQAVRLALAAGDRAKMVLERLSAQDCREAFAHAVERANTVPRSSRSSRQKRFQLAKHIWTRNNTGGYTGRDFLRGFSEVERFGEQFDECKIEYSILLRKILRYKKHPDTRAWIEDFRSSGNFSEALLPRDAIDTLYEGDFGPSRSSGTFEEWRRYQTSLVRTAYLKSLY</sequence>
<dbReference type="AlphaFoldDB" id="A0AAD2G0R8"/>
<organism evidence="2 3">
    <name type="scientific">Cylindrotheca closterium</name>
    <dbReference type="NCBI Taxonomy" id="2856"/>
    <lineage>
        <taxon>Eukaryota</taxon>
        <taxon>Sar</taxon>
        <taxon>Stramenopiles</taxon>
        <taxon>Ochrophyta</taxon>
        <taxon>Bacillariophyta</taxon>
        <taxon>Bacillariophyceae</taxon>
        <taxon>Bacillariophycidae</taxon>
        <taxon>Bacillariales</taxon>
        <taxon>Bacillariaceae</taxon>
        <taxon>Cylindrotheca</taxon>
    </lineage>
</organism>
<protein>
    <recommendedName>
        <fullName evidence="4">F-box domain-containing protein</fullName>
    </recommendedName>
</protein>
<comment type="caution">
    <text evidence="2">The sequence shown here is derived from an EMBL/GenBank/DDBJ whole genome shotgun (WGS) entry which is preliminary data.</text>
</comment>
<accession>A0AAD2G0R8</accession>
<name>A0AAD2G0R8_9STRA</name>